<dbReference type="AlphaFoldDB" id="A0A8H3ALF0"/>
<dbReference type="InterPro" id="IPR015943">
    <property type="entry name" value="WD40/YVTN_repeat-like_dom_sf"/>
</dbReference>
<dbReference type="InterPro" id="IPR019775">
    <property type="entry name" value="WD40_repeat_CS"/>
</dbReference>
<accession>A0A8H3ALF0</accession>
<evidence type="ECO:0000256" key="1">
    <source>
        <dbReference type="ARBA" id="ARBA00022574"/>
    </source>
</evidence>
<evidence type="ECO:0000313" key="4">
    <source>
        <dbReference type="EMBL" id="CAE6432023.1"/>
    </source>
</evidence>
<evidence type="ECO:0000256" key="3">
    <source>
        <dbReference type="PROSITE-ProRule" id="PRU00221"/>
    </source>
</evidence>
<dbReference type="PANTHER" id="PTHR19848:SF8">
    <property type="entry name" value="F-BOX AND WD REPEAT DOMAIN CONTAINING 7"/>
    <property type="match status" value="1"/>
</dbReference>
<feature type="repeat" description="WD" evidence="3">
    <location>
        <begin position="221"/>
        <end position="254"/>
    </location>
</feature>
<protein>
    <recommendedName>
        <fullName evidence="6">Vegetative incompatibility protein HET-E-1 [Podospora anserina]</fullName>
    </recommendedName>
</protein>
<evidence type="ECO:0000313" key="5">
    <source>
        <dbReference type="Proteomes" id="UP000663831"/>
    </source>
</evidence>
<feature type="repeat" description="WD" evidence="3">
    <location>
        <begin position="178"/>
        <end position="219"/>
    </location>
</feature>
<dbReference type="EMBL" id="CAJMWV010001255">
    <property type="protein sequence ID" value="CAE6432023.1"/>
    <property type="molecule type" value="Genomic_DNA"/>
</dbReference>
<evidence type="ECO:0000256" key="2">
    <source>
        <dbReference type="ARBA" id="ARBA00022737"/>
    </source>
</evidence>
<proteinExistence type="predicted"/>
<dbReference type="PROSITE" id="PS50294">
    <property type="entry name" value="WD_REPEATS_REGION"/>
    <property type="match status" value="2"/>
</dbReference>
<dbReference type="PANTHER" id="PTHR19848">
    <property type="entry name" value="WD40 REPEAT PROTEIN"/>
    <property type="match status" value="1"/>
</dbReference>
<dbReference type="PROSITE" id="PS00678">
    <property type="entry name" value="WD_REPEATS_1"/>
    <property type="match status" value="1"/>
</dbReference>
<dbReference type="InterPro" id="IPR011047">
    <property type="entry name" value="Quinoprotein_ADH-like_sf"/>
</dbReference>
<dbReference type="InterPro" id="IPR001680">
    <property type="entry name" value="WD40_rpt"/>
</dbReference>
<dbReference type="OrthoDB" id="15189at2759"/>
<keyword evidence="2" id="KW-0677">Repeat</keyword>
<sequence>ISLQVIQRDLRFNICELETSHRLNSEVPNLKQRIESHIGPALKYACVHWVDHFIASPTQALVNAVKGFMNGPQLMYWIEAMSLLDCTDLAMAGLSKLTEIDLDRFNDSAVIKPWAKDAHRFILSFYNAITTSTPHLYVSALAFAPEKCATALRMRPHFPNTITVAQGGDSDWHPCIKTIIHPHAVQTLSVSSDGRSVVVGYPDGSLAIWDIQTGACVSKSVVGHRDVVTCTAYSPDSNLIASSSHDTTIRVWEVTKGLQDSPPS</sequence>
<keyword evidence="1 3" id="KW-0853">WD repeat</keyword>
<organism evidence="4 5">
    <name type="scientific">Rhizoctonia solani</name>
    <dbReference type="NCBI Taxonomy" id="456999"/>
    <lineage>
        <taxon>Eukaryota</taxon>
        <taxon>Fungi</taxon>
        <taxon>Dikarya</taxon>
        <taxon>Basidiomycota</taxon>
        <taxon>Agaricomycotina</taxon>
        <taxon>Agaricomycetes</taxon>
        <taxon>Cantharellales</taxon>
        <taxon>Ceratobasidiaceae</taxon>
        <taxon>Rhizoctonia</taxon>
    </lineage>
</organism>
<reference evidence="4" key="1">
    <citation type="submission" date="2021-01" db="EMBL/GenBank/DDBJ databases">
        <authorList>
            <person name="Kaushik A."/>
        </authorList>
    </citation>
    <scope>NUCLEOTIDE SEQUENCE</scope>
    <source>
        <strain evidence="4">AG3-1AP</strain>
    </source>
</reference>
<dbReference type="PROSITE" id="PS50082">
    <property type="entry name" value="WD_REPEATS_2"/>
    <property type="match status" value="2"/>
</dbReference>
<dbReference type="Proteomes" id="UP000663831">
    <property type="component" value="Unassembled WGS sequence"/>
</dbReference>
<dbReference type="Pfam" id="PF00400">
    <property type="entry name" value="WD40"/>
    <property type="match status" value="2"/>
</dbReference>
<dbReference type="SMART" id="SM00320">
    <property type="entry name" value="WD40"/>
    <property type="match status" value="2"/>
</dbReference>
<name>A0A8H3ALF0_9AGAM</name>
<gene>
    <name evidence="4" type="ORF">RDB_LOCUS44353</name>
</gene>
<feature type="non-terminal residue" evidence="4">
    <location>
        <position position="1"/>
    </location>
</feature>
<comment type="caution">
    <text evidence="4">The sequence shown here is derived from an EMBL/GenBank/DDBJ whole genome shotgun (WGS) entry which is preliminary data.</text>
</comment>
<dbReference type="Gene3D" id="2.130.10.10">
    <property type="entry name" value="YVTN repeat-like/Quinoprotein amine dehydrogenase"/>
    <property type="match status" value="1"/>
</dbReference>
<evidence type="ECO:0008006" key="6">
    <source>
        <dbReference type="Google" id="ProtNLM"/>
    </source>
</evidence>
<dbReference type="SUPFAM" id="SSF50998">
    <property type="entry name" value="Quinoprotein alcohol dehydrogenase-like"/>
    <property type="match status" value="1"/>
</dbReference>